<keyword evidence="4 5" id="KW-0472">Membrane</keyword>
<dbReference type="PANTHER" id="PTHR37422">
    <property type="entry name" value="TEICHURONIC ACID BIOSYNTHESIS PROTEIN TUAE"/>
    <property type="match status" value="1"/>
</dbReference>
<proteinExistence type="predicted"/>
<reference evidence="7 8" key="1">
    <citation type="submission" date="2018-02" db="EMBL/GenBank/DDBJ databases">
        <title>The draft genome of Phyllobacterium myrsinacearum DSM5892.</title>
        <authorList>
            <person name="Li L."/>
            <person name="Liu L."/>
            <person name="Zhang X."/>
            <person name="Wang T."/>
        </authorList>
    </citation>
    <scope>NUCLEOTIDE SEQUENCE [LARGE SCALE GENOMIC DNA]</scope>
    <source>
        <strain evidence="7 8">DSM 5892</strain>
    </source>
</reference>
<feature type="transmembrane region" description="Helical" evidence="5">
    <location>
        <begin position="21"/>
        <end position="42"/>
    </location>
</feature>
<name>A0A2S9JDC0_9HYPH</name>
<feature type="transmembrane region" description="Helical" evidence="5">
    <location>
        <begin position="218"/>
        <end position="235"/>
    </location>
</feature>
<evidence type="ECO:0000256" key="3">
    <source>
        <dbReference type="ARBA" id="ARBA00022989"/>
    </source>
</evidence>
<comment type="caution">
    <text evidence="7">The sequence shown here is derived from an EMBL/GenBank/DDBJ whole genome shotgun (WGS) entry which is preliminary data.</text>
</comment>
<keyword evidence="8" id="KW-1185">Reference proteome</keyword>
<feature type="transmembrane region" description="Helical" evidence="5">
    <location>
        <begin position="338"/>
        <end position="357"/>
    </location>
</feature>
<evidence type="ECO:0000256" key="2">
    <source>
        <dbReference type="ARBA" id="ARBA00022692"/>
    </source>
</evidence>
<feature type="transmembrane region" description="Helical" evidence="5">
    <location>
        <begin position="389"/>
        <end position="406"/>
    </location>
</feature>
<feature type="transmembrane region" description="Helical" evidence="5">
    <location>
        <begin position="172"/>
        <end position="189"/>
    </location>
</feature>
<accession>A0A2S9JDC0</accession>
<keyword evidence="3 5" id="KW-1133">Transmembrane helix</keyword>
<dbReference type="RefSeq" id="WP_105735552.1">
    <property type="nucleotide sequence ID" value="NZ_PVBT01000006.1"/>
</dbReference>
<feature type="transmembrane region" description="Helical" evidence="5">
    <location>
        <begin position="364"/>
        <end position="383"/>
    </location>
</feature>
<feature type="transmembrane region" description="Helical" evidence="5">
    <location>
        <begin position="130"/>
        <end position="152"/>
    </location>
</feature>
<feature type="transmembrane region" description="Helical" evidence="5">
    <location>
        <begin position="98"/>
        <end position="118"/>
    </location>
</feature>
<feature type="transmembrane region" description="Helical" evidence="5">
    <location>
        <begin position="196"/>
        <end position="212"/>
    </location>
</feature>
<comment type="subcellular location">
    <subcellularLocation>
        <location evidence="1">Membrane</location>
        <topology evidence="1">Multi-pass membrane protein</topology>
    </subcellularLocation>
</comment>
<dbReference type="Pfam" id="PF04932">
    <property type="entry name" value="Wzy_C"/>
    <property type="match status" value="1"/>
</dbReference>
<evidence type="ECO:0000259" key="6">
    <source>
        <dbReference type="Pfam" id="PF04932"/>
    </source>
</evidence>
<organism evidence="7 8">
    <name type="scientific">Phyllobacterium myrsinacearum</name>
    <dbReference type="NCBI Taxonomy" id="28101"/>
    <lineage>
        <taxon>Bacteria</taxon>
        <taxon>Pseudomonadati</taxon>
        <taxon>Pseudomonadota</taxon>
        <taxon>Alphaproteobacteria</taxon>
        <taxon>Hyphomicrobiales</taxon>
        <taxon>Phyllobacteriaceae</taxon>
        <taxon>Phyllobacterium</taxon>
    </lineage>
</organism>
<feature type="transmembrane region" description="Helical" evidence="5">
    <location>
        <begin position="247"/>
        <end position="267"/>
    </location>
</feature>
<feature type="domain" description="O-antigen ligase-related" evidence="6">
    <location>
        <begin position="203"/>
        <end position="342"/>
    </location>
</feature>
<evidence type="ECO:0000313" key="8">
    <source>
        <dbReference type="Proteomes" id="UP000238563"/>
    </source>
</evidence>
<sequence>MSATANPADSARIERAVRNRALIRMVSMTAVGFGVFLSGFVINEPAPYELYMAALIAVWALFGLRFSRSTVVLLATLVLFNLGGWLSVAQMADLKTAPMYMAVSLFLALTSVFFAAIVEGNHRILQAIFNGYLIAAVCTTMLGLLGYFNAFPGAEVFTRYGRAMGAFKDPNVFGPFLILPIAWLVHGILVGNLRTLPLRLVPTLILTLGVFLSFSRAAWGMAVLVIAGLALALFIRSPSRLFRIRIILLAGLAVAVLLVAIVIALQIPSVSELFFARAQLVQEYDNAQFGRFARHWYGLLMSVDHPLGIGPLEFGPIYGEDTHNIWLKAALDYGWTGFVSYLTLTMLTLGLGLRILFRDRPWQPFLLCAYLTYLSHVAIGNVIDTDHWRHFYILVGIIWGCVALEARHARTPAVSKAIM</sequence>
<dbReference type="PANTHER" id="PTHR37422:SF21">
    <property type="entry name" value="EXOQ-LIKE PROTEIN"/>
    <property type="match status" value="1"/>
</dbReference>
<evidence type="ECO:0000256" key="4">
    <source>
        <dbReference type="ARBA" id="ARBA00023136"/>
    </source>
</evidence>
<protein>
    <recommendedName>
        <fullName evidence="6">O-antigen ligase-related domain-containing protein</fullName>
    </recommendedName>
</protein>
<dbReference type="InterPro" id="IPR051533">
    <property type="entry name" value="WaaL-like"/>
</dbReference>
<dbReference type="GO" id="GO:0016020">
    <property type="term" value="C:membrane"/>
    <property type="evidence" value="ECO:0007669"/>
    <property type="project" value="UniProtKB-SubCell"/>
</dbReference>
<feature type="transmembrane region" description="Helical" evidence="5">
    <location>
        <begin position="48"/>
        <end position="64"/>
    </location>
</feature>
<dbReference type="AlphaFoldDB" id="A0A2S9JDC0"/>
<dbReference type="Proteomes" id="UP000238563">
    <property type="component" value="Unassembled WGS sequence"/>
</dbReference>
<evidence type="ECO:0000256" key="5">
    <source>
        <dbReference type="SAM" id="Phobius"/>
    </source>
</evidence>
<feature type="transmembrane region" description="Helical" evidence="5">
    <location>
        <begin position="71"/>
        <end position="92"/>
    </location>
</feature>
<gene>
    <name evidence="7" type="ORF">C5750_18725</name>
</gene>
<evidence type="ECO:0000256" key="1">
    <source>
        <dbReference type="ARBA" id="ARBA00004141"/>
    </source>
</evidence>
<dbReference type="InterPro" id="IPR007016">
    <property type="entry name" value="O-antigen_ligase-rel_domated"/>
</dbReference>
<dbReference type="EMBL" id="PVBT01000006">
    <property type="protein sequence ID" value="PRD50890.1"/>
    <property type="molecule type" value="Genomic_DNA"/>
</dbReference>
<evidence type="ECO:0000313" key="7">
    <source>
        <dbReference type="EMBL" id="PRD50890.1"/>
    </source>
</evidence>
<keyword evidence="2 5" id="KW-0812">Transmembrane</keyword>